<accession>A0ABZ0Z0N4</accession>
<evidence type="ECO:0000313" key="1">
    <source>
        <dbReference type="EMBL" id="WQJ51507.1"/>
    </source>
</evidence>
<proteinExistence type="predicted"/>
<dbReference type="EMBL" id="OR769219">
    <property type="protein sequence ID" value="WQJ51507.1"/>
    <property type="molecule type" value="Genomic_DNA"/>
</dbReference>
<protein>
    <submittedName>
        <fullName evidence="1">Uncharacterized protein</fullName>
    </submittedName>
</protein>
<dbReference type="Proteomes" id="UP001348805">
    <property type="component" value="Segment"/>
</dbReference>
<evidence type="ECO:0000313" key="2">
    <source>
        <dbReference type="Proteomes" id="UP001348805"/>
    </source>
</evidence>
<sequence length="100" mass="12089">MSNIKFFPMDHQDFWSRPQYLKTGYTFRNGGGEGDIVFTLLEDFDEEKCNDVKVLCHNIRTGFTHTETWDDTQYLEASFRNGEYFHYNKKCDWLTEYYKN</sequence>
<reference evidence="1 2" key="1">
    <citation type="submission" date="2023-11" db="EMBL/GenBank/DDBJ databases">
        <authorList>
            <person name="Cook R."/>
            <person name="Crisci M."/>
            <person name="Pye H."/>
            <person name="Adriaenssens E."/>
            <person name="Santini J."/>
        </authorList>
    </citation>
    <scope>NUCLEOTIDE SEQUENCE [LARGE SCALE GENOMIC DNA]</scope>
    <source>
        <strain evidence="1">Lak_Megaphage_RVC_AP3_GC26</strain>
    </source>
</reference>
<name>A0ABZ0Z0N4_9CAUD</name>
<organism evidence="1 2">
    <name type="scientific">phage Lak_Megaphage_RVC_AP3_GC26</name>
    <dbReference type="NCBI Taxonomy" id="3109225"/>
    <lineage>
        <taxon>Viruses</taxon>
        <taxon>Duplodnaviria</taxon>
        <taxon>Heunggongvirae</taxon>
        <taxon>Uroviricota</taxon>
        <taxon>Caudoviricetes</taxon>
        <taxon>Caudoviricetes code 15 clade</taxon>
    </lineage>
</organism>
<keyword evidence="2" id="KW-1185">Reference proteome</keyword>